<protein>
    <submittedName>
        <fullName evidence="4">Trypsin domain/PDZ domain protein</fullName>
    </submittedName>
</protein>
<dbReference type="EMBL" id="CP001698">
    <property type="protein sequence ID" value="ADN01990.1"/>
    <property type="molecule type" value="Genomic_DNA"/>
</dbReference>
<dbReference type="InterPro" id="IPR001478">
    <property type="entry name" value="PDZ"/>
</dbReference>
<dbReference type="Gene3D" id="2.40.10.120">
    <property type="match status" value="1"/>
</dbReference>
<reference key="1">
    <citation type="submission" date="2009-08" db="EMBL/GenBank/DDBJ databases">
        <title>The genome sequence of Spirochaeta thermophila DSM6192.</title>
        <authorList>
            <person name="Angelov A."/>
            <person name="Mientus M."/>
            <person name="Wittenberg S."/>
            <person name="Lehmann R."/>
            <person name="Liesegang H."/>
            <person name="Daniel R."/>
            <person name="Liebl W."/>
        </authorList>
    </citation>
    <scope>NUCLEOTIDE SEQUENCE</scope>
    <source>
        <strain>DSM 6192</strain>
    </source>
</reference>
<dbReference type="KEGG" id="sta:STHERM_c10450"/>
<dbReference type="Proteomes" id="UP000001296">
    <property type="component" value="Chromosome"/>
</dbReference>
<evidence type="ECO:0000256" key="1">
    <source>
        <dbReference type="ARBA" id="ARBA00022670"/>
    </source>
</evidence>
<dbReference type="HOGENOM" id="CLU_026857_0_0_12"/>
<dbReference type="PANTHER" id="PTHR43343:SF3">
    <property type="entry name" value="PROTEASE DO-LIKE 8, CHLOROPLASTIC"/>
    <property type="match status" value="1"/>
</dbReference>
<dbReference type="SUPFAM" id="SSF50494">
    <property type="entry name" value="Trypsin-like serine proteases"/>
    <property type="match status" value="1"/>
</dbReference>
<dbReference type="PANTHER" id="PTHR43343">
    <property type="entry name" value="PEPTIDASE S12"/>
    <property type="match status" value="1"/>
</dbReference>
<evidence type="ECO:0000259" key="3">
    <source>
        <dbReference type="PROSITE" id="PS50106"/>
    </source>
</evidence>
<dbReference type="GO" id="GO:0006508">
    <property type="term" value="P:proteolysis"/>
    <property type="evidence" value="ECO:0007669"/>
    <property type="project" value="UniProtKB-KW"/>
</dbReference>
<keyword evidence="2" id="KW-0378">Hydrolase</keyword>
<accession>E0RSK3</accession>
<dbReference type="SUPFAM" id="SSF50156">
    <property type="entry name" value="PDZ domain-like"/>
    <property type="match status" value="1"/>
</dbReference>
<dbReference type="RefSeq" id="WP_013313831.1">
    <property type="nucleotide sequence ID" value="NC_014484.1"/>
</dbReference>
<evidence type="ECO:0000313" key="5">
    <source>
        <dbReference type="Proteomes" id="UP000001296"/>
    </source>
</evidence>
<organism evidence="4 5">
    <name type="scientific">Winmispira thermophila (strain ATCC 49972 / DSM 6192 / RI 19.B1)</name>
    <name type="common">Spirochaeta thermophila</name>
    <dbReference type="NCBI Taxonomy" id="665571"/>
    <lineage>
        <taxon>Bacteria</taxon>
        <taxon>Pseudomonadati</taxon>
        <taxon>Spirochaetota</taxon>
        <taxon>Spirochaetia</taxon>
        <taxon>Winmispirales</taxon>
        <taxon>Winmispiraceae</taxon>
        <taxon>Winmispira</taxon>
    </lineage>
</organism>
<sequence>MGNEHLKGIFLGISLSVFVFSSCVTESGRVQEPIPPVEEVTISMLESLLDDGKPERVLTLLSLMEAGGGAALSEDDRVHLRERALQMMKAGFSEAIEEKEFGKAREFFVSLTTLGVELPEWSRGRLFFEEAEVLREEHRWVPALMMLYRAVEEGYSPPREALEPYISQAKKWKYSYWLSKVSPDGGESHSPSSDLLPRYVGGVVTIWVDRGISIRQGVGVPDRAIGSGFFIDDRGHLLTNYHVIHSEVDPSYEGYSRVFVRLPSRPEEKIPAKVLAYDTVFDLALLKTEVDVPVVLPLSLREGFSPGEKLFAVGSPGGLQSTLTSGIISALHRPFLELGDVLQVDVPVNPGNSGGPLLDERGEVVGVIFAGVEDFEGINFAIPGYWFPLIIPRLYGGGRVMYPWLGLSLYEGESGIEVVEVIPGGPLDGFPLGPGDVVTSIDAREVHTLRDAQRVLLDLSPGTLVSLDYLHDGQPRRIITALGERPEKVAEWILNRAPRPVVFSVLFGMRVEKVGGGLPWEENYRVVRVYPGSIADEASISVNDPFTLKKWVVNREDEYLAVQLYIKKRTSGFLDAYLQLAASFSLSNIL</sequence>
<dbReference type="SMART" id="SM00228">
    <property type="entry name" value="PDZ"/>
    <property type="match status" value="1"/>
</dbReference>
<dbReference type="InterPro" id="IPR001940">
    <property type="entry name" value="Peptidase_S1C"/>
</dbReference>
<dbReference type="PROSITE" id="PS50106">
    <property type="entry name" value="PDZ"/>
    <property type="match status" value="1"/>
</dbReference>
<dbReference type="PROSITE" id="PS51257">
    <property type="entry name" value="PROKAR_LIPOPROTEIN"/>
    <property type="match status" value="1"/>
</dbReference>
<gene>
    <name evidence="4" type="ordered locus">STHERM_c10450</name>
</gene>
<name>E0RSK3_WINT6</name>
<feature type="domain" description="PDZ" evidence="3">
    <location>
        <begin position="388"/>
        <end position="456"/>
    </location>
</feature>
<dbReference type="InterPro" id="IPR009003">
    <property type="entry name" value="Peptidase_S1_PA"/>
</dbReference>
<dbReference type="PaxDb" id="665571-STHERM_c10450"/>
<reference evidence="4 5" key="2">
    <citation type="journal article" date="2010" name="J. Bacteriol.">
        <title>Genome sequence of the polysaccharide-degrading, thermophilic anaerobe Spirochaeta thermophila DSM 6192.</title>
        <authorList>
            <person name="Angelov A."/>
            <person name="Liebl S."/>
            <person name="Ballschmiter M."/>
            <person name="Bomeke M."/>
            <person name="Lehmann R."/>
            <person name="Liesegang H."/>
            <person name="Daniel R."/>
            <person name="Liebl W."/>
        </authorList>
    </citation>
    <scope>NUCLEOTIDE SEQUENCE [LARGE SCALE GENOMIC DNA]</scope>
    <source>
        <strain evidence="5">ATCC 49972 / DSM 6192 / RI 19.B1</strain>
    </source>
</reference>
<dbReference type="InterPro" id="IPR036034">
    <property type="entry name" value="PDZ_sf"/>
</dbReference>
<dbReference type="eggNOG" id="COG0265">
    <property type="taxonomic scope" value="Bacteria"/>
</dbReference>
<keyword evidence="1" id="KW-0645">Protease</keyword>
<dbReference type="MEROPS" id="S01.454"/>
<dbReference type="InterPro" id="IPR051201">
    <property type="entry name" value="Chloro_Bact_Ser_Proteases"/>
</dbReference>
<dbReference type="Pfam" id="PF13365">
    <property type="entry name" value="Trypsin_2"/>
    <property type="match status" value="1"/>
</dbReference>
<dbReference type="Gene3D" id="2.30.42.10">
    <property type="match status" value="1"/>
</dbReference>
<proteinExistence type="predicted"/>
<dbReference type="AlphaFoldDB" id="E0RSK3"/>
<evidence type="ECO:0000256" key="2">
    <source>
        <dbReference type="ARBA" id="ARBA00022801"/>
    </source>
</evidence>
<dbReference type="GO" id="GO:0004252">
    <property type="term" value="F:serine-type endopeptidase activity"/>
    <property type="evidence" value="ECO:0007669"/>
    <property type="project" value="InterPro"/>
</dbReference>
<dbReference type="PRINTS" id="PR00834">
    <property type="entry name" value="PROTEASES2C"/>
</dbReference>
<dbReference type="Pfam" id="PF13180">
    <property type="entry name" value="PDZ_2"/>
    <property type="match status" value="1"/>
</dbReference>
<evidence type="ECO:0000313" key="4">
    <source>
        <dbReference type="EMBL" id="ADN01990.1"/>
    </source>
</evidence>